<accession>A0A086LHT8</accession>
<organism evidence="2 3">
    <name type="scientific">Toxoplasma gondii FOU</name>
    <dbReference type="NCBI Taxonomy" id="943167"/>
    <lineage>
        <taxon>Eukaryota</taxon>
        <taxon>Sar</taxon>
        <taxon>Alveolata</taxon>
        <taxon>Apicomplexa</taxon>
        <taxon>Conoidasida</taxon>
        <taxon>Coccidia</taxon>
        <taxon>Eucoccidiorida</taxon>
        <taxon>Eimeriorina</taxon>
        <taxon>Sarcocystidae</taxon>
        <taxon>Toxoplasma</taxon>
    </lineage>
</organism>
<evidence type="ECO:0000313" key="3">
    <source>
        <dbReference type="Proteomes" id="UP000028838"/>
    </source>
</evidence>
<dbReference type="EMBL" id="AEYH02000077">
    <property type="protein sequence ID" value="KFG56206.1"/>
    <property type="molecule type" value="Genomic_DNA"/>
</dbReference>
<sequence>MTTETGHRKQTRLRGLSAVVDKRNNNDGLGVHGTLWHSRAGPSLSFHSLGSLSSHRPLVYGADELDACSSLSREDRKQTQRRKQRSSALAVALRCSSRSCSYSSRAQDYSFPSFL</sequence>
<protein>
    <submittedName>
        <fullName evidence="2">Uncharacterized protein</fullName>
    </submittedName>
</protein>
<name>A0A086LHT8_TOXGO</name>
<feature type="region of interest" description="Disordered" evidence="1">
    <location>
        <begin position="1"/>
        <end position="24"/>
    </location>
</feature>
<gene>
    <name evidence="2" type="ORF">TGFOU_314038</name>
</gene>
<dbReference type="AlphaFoldDB" id="A0A086LHT8"/>
<dbReference type="VEuPathDB" id="ToxoDB:TGFOU_314038"/>
<dbReference type="Proteomes" id="UP000028838">
    <property type="component" value="Unassembled WGS sequence"/>
</dbReference>
<reference evidence="2 3" key="1">
    <citation type="submission" date="2014-07" db="EMBL/GenBank/DDBJ databases">
        <authorList>
            <person name="Sibley D."/>
            <person name="Venepally P."/>
            <person name="Karamycheva S."/>
            <person name="Hadjithomas M."/>
            <person name="Khan A."/>
            <person name="Brunk B."/>
            <person name="Roos D."/>
            <person name="Caler E."/>
            <person name="Lorenzi H."/>
        </authorList>
    </citation>
    <scope>NUCLEOTIDE SEQUENCE [LARGE SCALE GENOMIC DNA]</scope>
    <source>
        <strain evidence="2 3">FOU</strain>
    </source>
</reference>
<proteinExistence type="predicted"/>
<evidence type="ECO:0000313" key="2">
    <source>
        <dbReference type="EMBL" id="KFG56206.1"/>
    </source>
</evidence>
<evidence type="ECO:0000256" key="1">
    <source>
        <dbReference type="SAM" id="MobiDB-lite"/>
    </source>
</evidence>
<comment type="caution">
    <text evidence="2">The sequence shown here is derived from an EMBL/GenBank/DDBJ whole genome shotgun (WGS) entry which is preliminary data.</text>
</comment>